<evidence type="ECO:0000313" key="11">
    <source>
        <dbReference type="Proteomes" id="UP000549394"/>
    </source>
</evidence>
<dbReference type="GO" id="GO:0008270">
    <property type="term" value="F:zinc ion binding"/>
    <property type="evidence" value="ECO:0007669"/>
    <property type="project" value="UniProtKB-KW"/>
</dbReference>
<name>A0A7I8W429_9ANNE</name>
<dbReference type="PROSITE" id="PS50114">
    <property type="entry name" value="GATA_ZN_FINGER_2"/>
    <property type="match status" value="1"/>
</dbReference>
<evidence type="ECO:0000259" key="9">
    <source>
        <dbReference type="PROSITE" id="PS50114"/>
    </source>
</evidence>
<accession>A0A7I8W429</accession>
<feature type="region of interest" description="Disordered" evidence="8">
    <location>
        <begin position="1"/>
        <end position="21"/>
    </location>
</feature>
<evidence type="ECO:0000256" key="5">
    <source>
        <dbReference type="ARBA" id="ARBA00023242"/>
    </source>
</evidence>
<protein>
    <recommendedName>
        <fullName evidence="9">GATA-type domain-containing protein</fullName>
    </recommendedName>
</protein>
<feature type="compositionally biased region" description="Basic and acidic residues" evidence="8">
    <location>
        <begin position="279"/>
        <end position="292"/>
    </location>
</feature>
<evidence type="ECO:0000256" key="6">
    <source>
        <dbReference type="PROSITE-ProRule" id="PRU00094"/>
    </source>
</evidence>
<reference evidence="10 11" key="1">
    <citation type="submission" date="2020-08" db="EMBL/GenBank/DDBJ databases">
        <authorList>
            <person name="Hejnol A."/>
        </authorList>
    </citation>
    <scope>NUCLEOTIDE SEQUENCE [LARGE SCALE GENOMIC DNA]</scope>
</reference>
<sequence length="417" mass="46273">MKRKLSIDNKENEMSNGNDEIIMNDVEAVEDDNDGLDKLATRKRKLQEQLRNHEATLILLKKIRSSQIAPQLSQNNASRKVTSTNSSTPSNVSVVKREVKQNKVTTPPVQRTQKFEVSEQNRTAAKLALRKELEKTLLQIPPPKPPPPEMNFMPSLSSTDFGMLMGLEEVVKFIQEISNKKPDVKYVFNPFTCVQCGTDYTPVWKRDKPGSKSVICEQCVTSNQKKALKQEHTNRLKGAFVKALQREKEIEQKLAQGNLKDPIIASVVTPPSSTSSRHSHSEKTSSSRDKSHSSSSSSAAAASSSSSSSHSAAVQAQVQAAINFQTMQQQAVAALANLKMTPDQIRQHQALLVQTQQAQLRILQQQQSLLQNPKHLAASLGTNYSPQQIAKMADLQRQFLMDMIPGLSGNQAALWKK</sequence>
<dbReference type="EMBL" id="CAJFCJ010000017">
    <property type="protein sequence ID" value="CAD5122427.1"/>
    <property type="molecule type" value="Genomic_DNA"/>
</dbReference>
<keyword evidence="3 7" id="KW-0175">Coiled coil</keyword>
<evidence type="ECO:0000256" key="4">
    <source>
        <dbReference type="ARBA" id="ARBA00023163"/>
    </source>
</evidence>
<proteinExistence type="predicted"/>
<feature type="compositionally biased region" description="Polar residues" evidence="8">
    <location>
        <begin position="70"/>
        <end position="80"/>
    </location>
</feature>
<feature type="compositionally biased region" description="Basic and acidic residues" evidence="8">
    <location>
        <begin position="1"/>
        <end position="13"/>
    </location>
</feature>
<dbReference type="GO" id="GO:0043565">
    <property type="term" value="F:sequence-specific DNA binding"/>
    <property type="evidence" value="ECO:0007669"/>
    <property type="project" value="InterPro"/>
</dbReference>
<comment type="subcellular location">
    <subcellularLocation>
        <location evidence="1">Nucleus</location>
    </subcellularLocation>
</comment>
<dbReference type="Gene3D" id="3.30.50.10">
    <property type="entry name" value="Erythroid Transcription Factor GATA-1, subunit A"/>
    <property type="match status" value="1"/>
</dbReference>
<keyword evidence="5" id="KW-0539">Nucleus</keyword>
<evidence type="ECO:0000256" key="7">
    <source>
        <dbReference type="SAM" id="Coils"/>
    </source>
</evidence>
<feature type="region of interest" description="Disordered" evidence="8">
    <location>
        <begin position="70"/>
        <end position="93"/>
    </location>
</feature>
<dbReference type="Proteomes" id="UP000549394">
    <property type="component" value="Unassembled WGS sequence"/>
</dbReference>
<gene>
    <name evidence="10" type="ORF">DGYR_LOCUS10240</name>
</gene>
<evidence type="ECO:0000256" key="3">
    <source>
        <dbReference type="ARBA" id="ARBA00023054"/>
    </source>
</evidence>
<keyword evidence="6" id="KW-0863">Zinc-finger</keyword>
<keyword evidence="4" id="KW-0804">Transcription</keyword>
<organism evidence="10 11">
    <name type="scientific">Dimorphilus gyrociliatus</name>
    <dbReference type="NCBI Taxonomy" id="2664684"/>
    <lineage>
        <taxon>Eukaryota</taxon>
        <taxon>Metazoa</taxon>
        <taxon>Spiralia</taxon>
        <taxon>Lophotrochozoa</taxon>
        <taxon>Annelida</taxon>
        <taxon>Polychaeta</taxon>
        <taxon>Polychaeta incertae sedis</taxon>
        <taxon>Dinophilidae</taxon>
        <taxon>Dimorphilus</taxon>
    </lineage>
</organism>
<feature type="compositionally biased region" description="Low complexity" evidence="8">
    <location>
        <begin position="81"/>
        <end position="93"/>
    </location>
</feature>
<dbReference type="Pfam" id="PF16563">
    <property type="entry name" value="P66_CC"/>
    <property type="match status" value="1"/>
</dbReference>
<keyword evidence="2" id="KW-0805">Transcription regulation</keyword>
<keyword evidence="11" id="KW-1185">Reference proteome</keyword>
<dbReference type="GO" id="GO:0016581">
    <property type="term" value="C:NuRD complex"/>
    <property type="evidence" value="ECO:0007669"/>
    <property type="project" value="TreeGrafter"/>
</dbReference>
<feature type="coiled-coil region" evidence="7">
    <location>
        <begin position="29"/>
        <end position="63"/>
    </location>
</feature>
<dbReference type="PANTHER" id="PTHR13455:SF7">
    <property type="entry name" value="SIMJANG, ISOFORM E"/>
    <property type="match status" value="1"/>
</dbReference>
<dbReference type="Pfam" id="PF00320">
    <property type="entry name" value="GATA"/>
    <property type="match status" value="1"/>
</dbReference>
<evidence type="ECO:0000256" key="1">
    <source>
        <dbReference type="ARBA" id="ARBA00004123"/>
    </source>
</evidence>
<dbReference type="Gene3D" id="6.10.250.1650">
    <property type="match status" value="1"/>
</dbReference>
<evidence type="ECO:0000256" key="8">
    <source>
        <dbReference type="SAM" id="MobiDB-lite"/>
    </source>
</evidence>
<dbReference type="InterPro" id="IPR040386">
    <property type="entry name" value="P66"/>
</dbReference>
<dbReference type="InterPro" id="IPR000679">
    <property type="entry name" value="Znf_GATA"/>
</dbReference>
<evidence type="ECO:0000313" key="10">
    <source>
        <dbReference type="EMBL" id="CAD5122427.1"/>
    </source>
</evidence>
<dbReference type="OrthoDB" id="7331812at2759"/>
<feature type="region of interest" description="Disordered" evidence="8">
    <location>
        <begin position="266"/>
        <end position="306"/>
    </location>
</feature>
<dbReference type="AlphaFoldDB" id="A0A7I8W429"/>
<feature type="compositionally biased region" description="Low complexity" evidence="8">
    <location>
        <begin position="293"/>
        <end position="306"/>
    </location>
</feature>
<dbReference type="PANTHER" id="PTHR13455">
    <property type="entry name" value="TRANSCRIPTIONAL REPRESSOR P66-RELATED"/>
    <property type="match status" value="1"/>
</dbReference>
<dbReference type="GO" id="GO:0000122">
    <property type="term" value="P:negative regulation of transcription by RNA polymerase II"/>
    <property type="evidence" value="ECO:0007669"/>
    <property type="project" value="InterPro"/>
</dbReference>
<comment type="caution">
    <text evidence="10">The sequence shown here is derived from an EMBL/GenBank/DDBJ whole genome shotgun (WGS) entry which is preliminary data.</text>
</comment>
<evidence type="ECO:0000256" key="2">
    <source>
        <dbReference type="ARBA" id="ARBA00023015"/>
    </source>
</evidence>
<keyword evidence="6" id="KW-0479">Metal-binding</keyword>
<dbReference type="InterPro" id="IPR032346">
    <property type="entry name" value="P66_CC"/>
</dbReference>
<keyword evidence="6" id="KW-0862">Zinc</keyword>
<dbReference type="InterPro" id="IPR013088">
    <property type="entry name" value="Znf_NHR/GATA"/>
</dbReference>
<feature type="domain" description="GATA-type" evidence="9">
    <location>
        <begin position="193"/>
        <end position="211"/>
    </location>
</feature>